<protein>
    <submittedName>
        <fullName evidence="3">Uncharacterized conserved protein</fullName>
    </submittedName>
</protein>
<evidence type="ECO:0000313" key="5">
    <source>
        <dbReference type="Proteomes" id="UP000184204"/>
    </source>
</evidence>
<dbReference type="KEGG" id="cpro:CPRO_17220"/>
<accession>A0A0X1U8M7</accession>
<name>A0A0X1U8M7_ANAPI</name>
<dbReference type="EMBL" id="CP014223">
    <property type="protein sequence ID" value="AMJ41310.1"/>
    <property type="molecule type" value="Genomic_DNA"/>
</dbReference>
<organism evidence="3 5">
    <name type="scientific">Anaerotignum propionicum DSM 1682</name>
    <dbReference type="NCBI Taxonomy" id="991789"/>
    <lineage>
        <taxon>Bacteria</taxon>
        <taxon>Bacillati</taxon>
        <taxon>Bacillota</taxon>
        <taxon>Clostridia</taxon>
        <taxon>Lachnospirales</taxon>
        <taxon>Anaerotignaceae</taxon>
        <taxon>Anaerotignum</taxon>
    </lineage>
</organism>
<dbReference type="Pfam" id="PF09924">
    <property type="entry name" value="LPG_synthase_C"/>
    <property type="match status" value="1"/>
</dbReference>
<dbReference type="Proteomes" id="UP000184204">
    <property type="component" value="Unassembled WGS sequence"/>
</dbReference>
<dbReference type="PANTHER" id="PTHR41373:SF1">
    <property type="entry name" value="PHOSPHATIDYLGLYCEROL LYSYLTRANSFERASE C-TERMINAL DOMAIN-CONTAINING PROTEIN"/>
    <property type="match status" value="1"/>
</dbReference>
<proteinExistence type="predicted"/>
<dbReference type="SUPFAM" id="SSF55729">
    <property type="entry name" value="Acyl-CoA N-acyltransferases (Nat)"/>
    <property type="match status" value="2"/>
</dbReference>
<feature type="domain" description="Phosphatidylglycerol lysyltransferase C-terminal" evidence="1">
    <location>
        <begin position="24"/>
        <end position="283"/>
    </location>
</feature>
<evidence type="ECO:0000313" key="2">
    <source>
        <dbReference type="EMBL" id="AMJ41310.1"/>
    </source>
</evidence>
<reference evidence="2 4" key="1">
    <citation type="journal article" date="2016" name="Genome Announc.">
        <title>Complete Genome Sequence of the Amino Acid-Fermenting Clostridium propionicum X2 (DSM 1682).</title>
        <authorList>
            <person name="Poehlein A."/>
            <person name="Schlien K."/>
            <person name="Chowdhury N.P."/>
            <person name="Gottschalk G."/>
            <person name="Buckel W."/>
            <person name="Daniel R."/>
        </authorList>
    </citation>
    <scope>NUCLEOTIDE SEQUENCE [LARGE SCALE GENOMIC DNA]</scope>
    <source>
        <strain evidence="2 4">X2</strain>
    </source>
</reference>
<dbReference type="AlphaFoldDB" id="A0A0X1U8M7"/>
<reference evidence="4" key="2">
    <citation type="submission" date="2016-01" db="EMBL/GenBank/DDBJ databases">
        <authorList>
            <person name="Poehlein A."/>
            <person name="Schlien K."/>
            <person name="Gottschalk G."/>
            <person name="Buckel W."/>
            <person name="Daniel R."/>
        </authorList>
    </citation>
    <scope>NUCLEOTIDE SEQUENCE [LARGE SCALE GENOMIC DNA]</scope>
    <source>
        <strain evidence="4">X2</strain>
    </source>
</reference>
<dbReference type="InterPro" id="IPR016732">
    <property type="entry name" value="UCP018688"/>
</dbReference>
<evidence type="ECO:0000313" key="4">
    <source>
        <dbReference type="Proteomes" id="UP000068026"/>
    </source>
</evidence>
<dbReference type="Gene3D" id="3.40.630.30">
    <property type="match status" value="1"/>
</dbReference>
<sequence>MMDTQQITLKMKASVDGIRMKCHHTAASHAFATLYIWQEGMGLSIHLEDGMFAVRCRWRGENAWFFPCGEDHLVRRGVEELLLEKDLRLCYLREEDTAFLEREFPGRFQITEKESDHEYLYHRAEQVSLYGSRFSGLRKDIRRVEKLHRVSWEPLCSKNISDALIISRAWHRQTDGPEGLEDMAASERLLLEWDALDVQGVVASVDGEPYAIVAGYPLSPSSFDFSLSKEKSRLSGLSVYTRHALACSLSDAYTQINAEEDLGIEGLRNMKRLMRPDGQIKQYEGRAK</sequence>
<gene>
    <name evidence="2" type="ORF">CPRO_17220</name>
    <name evidence="3" type="ORF">SAMN02745151_02348</name>
</gene>
<dbReference type="InterPro" id="IPR024320">
    <property type="entry name" value="LPG_synthase_C"/>
</dbReference>
<evidence type="ECO:0000259" key="1">
    <source>
        <dbReference type="Pfam" id="PF09924"/>
    </source>
</evidence>
<keyword evidence="4" id="KW-1185">Reference proteome</keyword>
<dbReference type="EMBL" id="FQUA01000012">
    <property type="protein sequence ID" value="SHE96737.1"/>
    <property type="molecule type" value="Genomic_DNA"/>
</dbReference>
<dbReference type="Proteomes" id="UP000068026">
    <property type="component" value="Chromosome"/>
</dbReference>
<dbReference type="PANTHER" id="PTHR41373">
    <property type="entry name" value="DUF2156 DOMAIN-CONTAINING PROTEIN"/>
    <property type="match status" value="1"/>
</dbReference>
<evidence type="ECO:0000313" key="3">
    <source>
        <dbReference type="EMBL" id="SHE96737.1"/>
    </source>
</evidence>
<reference evidence="5" key="3">
    <citation type="submission" date="2016-11" db="EMBL/GenBank/DDBJ databases">
        <authorList>
            <person name="Jaros S."/>
            <person name="Januszkiewicz K."/>
            <person name="Wedrychowicz H."/>
        </authorList>
    </citation>
    <scope>NUCLEOTIDE SEQUENCE [LARGE SCALE GENOMIC DNA]</scope>
    <source>
        <strain evidence="5">DSM 1682</strain>
    </source>
</reference>
<reference evidence="3" key="4">
    <citation type="submission" date="2016-11" db="EMBL/GenBank/DDBJ databases">
        <authorList>
            <person name="Varghese N."/>
            <person name="Submissions S."/>
        </authorList>
    </citation>
    <scope>NUCLEOTIDE SEQUENCE</scope>
    <source>
        <strain evidence="3">DSM 1682</strain>
    </source>
</reference>
<dbReference type="InterPro" id="IPR016181">
    <property type="entry name" value="Acyl_CoA_acyltransferase"/>
</dbReference>